<dbReference type="Proteomes" id="UP000823775">
    <property type="component" value="Unassembled WGS sequence"/>
</dbReference>
<proteinExistence type="predicted"/>
<feature type="compositionally biased region" description="Polar residues" evidence="1">
    <location>
        <begin position="47"/>
        <end position="63"/>
    </location>
</feature>
<feature type="compositionally biased region" description="Low complexity" evidence="1">
    <location>
        <begin position="68"/>
        <end position="78"/>
    </location>
</feature>
<feature type="compositionally biased region" description="Polar residues" evidence="1">
    <location>
        <begin position="1"/>
        <end position="13"/>
    </location>
</feature>
<feature type="compositionally biased region" description="Acidic residues" evidence="1">
    <location>
        <begin position="79"/>
        <end position="88"/>
    </location>
</feature>
<gene>
    <name evidence="2" type="ORF">HAX54_002588</name>
</gene>
<keyword evidence="3" id="KW-1185">Reference proteome</keyword>
<protein>
    <submittedName>
        <fullName evidence="2">Uncharacterized protein</fullName>
    </submittedName>
</protein>
<comment type="caution">
    <text evidence="2">The sequence shown here is derived from an EMBL/GenBank/DDBJ whole genome shotgun (WGS) entry which is preliminary data.</text>
</comment>
<evidence type="ECO:0000313" key="2">
    <source>
        <dbReference type="EMBL" id="MCD7466159.1"/>
    </source>
</evidence>
<reference evidence="2 3" key="1">
    <citation type="journal article" date="2021" name="BMC Genomics">
        <title>Datura genome reveals duplications of psychoactive alkaloid biosynthetic genes and high mutation rate following tissue culture.</title>
        <authorList>
            <person name="Rajewski A."/>
            <person name="Carter-House D."/>
            <person name="Stajich J."/>
            <person name="Litt A."/>
        </authorList>
    </citation>
    <scope>NUCLEOTIDE SEQUENCE [LARGE SCALE GENOMIC DNA]</scope>
    <source>
        <strain evidence="2">AR-01</strain>
    </source>
</reference>
<dbReference type="EMBL" id="JACEIK010001116">
    <property type="protein sequence ID" value="MCD7466159.1"/>
    <property type="molecule type" value="Genomic_DNA"/>
</dbReference>
<sequence>MQRKFQPTKSGAQRRNVRTETTHHLRDKNTESEEEVQEIGTKKPSPVYQTRSIAKQQDATPQSDEGADSSTNGSSSSDVDSDLEEESSNEATSSLVGDFEPIRGNVLKAKTPGFRESLRRQVKGAKKYFQEGHSLKCKRTSQMQHC</sequence>
<evidence type="ECO:0000313" key="3">
    <source>
        <dbReference type="Proteomes" id="UP000823775"/>
    </source>
</evidence>
<accession>A0ABS8T5A6</accession>
<organism evidence="2 3">
    <name type="scientific">Datura stramonium</name>
    <name type="common">Jimsonweed</name>
    <name type="synonym">Common thornapple</name>
    <dbReference type="NCBI Taxonomy" id="4076"/>
    <lineage>
        <taxon>Eukaryota</taxon>
        <taxon>Viridiplantae</taxon>
        <taxon>Streptophyta</taxon>
        <taxon>Embryophyta</taxon>
        <taxon>Tracheophyta</taxon>
        <taxon>Spermatophyta</taxon>
        <taxon>Magnoliopsida</taxon>
        <taxon>eudicotyledons</taxon>
        <taxon>Gunneridae</taxon>
        <taxon>Pentapetalae</taxon>
        <taxon>asterids</taxon>
        <taxon>lamiids</taxon>
        <taxon>Solanales</taxon>
        <taxon>Solanaceae</taxon>
        <taxon>Solanoideae</taxon>
        <taxon>Datureae</taxon>
        <taxon>Datura</taxon>
    </lineage>
</organism>
<feature type="region of interest" description="Disordered" evidence="1">
    <location>
        <begin position="1"/>
        <end position="112"/>
    </location>
</feature>
<feature type="compositionally biased region" description="Basic and acidic residues" evidence="1">
    <location>
        <begin position="17"/>
        <end position="31"/>
    </location>
</feature>
<name>A0ABS8T5A6_DATST</name>
<evidence type="ECO:0000256" key="1">
    <source>
        <dbReference type="SAM" id="MobiDB-lite"/>
    </source>
</evidence>